<dbReference type="InterPro" id="IPR036249">
    <property type="entry name" value="Thioredoxin-like_sf"/>
</dbReference>
<evidence type="ECO:0000259" key="2">
    <source>
        <dbReference type="PROSITE" id="PS51352"/>
    </source>
</evidence>
<comment type="caution">
    <text evidence="3">The sequence shown here is derived from an EMBL/GenBank/DDBJ whole genome shotgun (WGS) entry which is preliminary data.</text>
</comment>
<dbReference type="InterPro" id="IPR013766">
    <property type="entry name" value="Thioredoxin_domain"/>
</dbReference>
<sequence length="178" mass="18690">MVASVVFCAGAACAADNVAAGAAPVLKGGITPFTETPGHPAVPDLALTRPDGSGIHLSDLKGHMVLLNLWATWCAPCVQELPSLDKLQGALGDKSFEVVALSLDRGGARVVTPFVQSHDITHLATWLDPKSTVMSILKPRGLPTTLLIDAEGHEIGRLEGDADWASPDAQALIKHYKK</sequence>
<dbReference type="SUPFAM" id="SSF52833">
    <property type="entry name" value="Thioredoxin-like"/>
    <property type="match status" value="1"/>
</dbReference>
<dbReference type="CDD" id="cd02966">
    <property type="entry name" value="TlpA_like_family"/>
    <property type="match status" value="1"/>
</dbReference>
<evidence type="ECO:0000313" key="4">
    <source>
        <dbReference type="Proteomes" id="UP000539175"/>
    </source>
</evidence>
<dbReference type="InterPro" id="IPR000866">
    <property type="entry name" value="AhpC/TSA"/>
</dbReference>
<name>A0A7X0B4J8_9PROT</name>
<dbReference type="GO" id="GO:0015036">
    <property type="term" value="F:disulfide oxidoreductase activity"/>
    <property type="evidence" value="ECO:0007669"/>
    <property type="project" value="UniProtKB-ARBA"/>
</dbReference>
<dbReference type="Pfam" id="PF00578">
    <property type="entry name" value="AhpC-TSA"/>
    <property type="match status" value="1"/>
</dbReference>
<accession>A0A7X0B4J8</accession>
<keyword evidence="3" id="KW-0413">Isomerase</keyword>
<feature type="domain" description="Thioredoxin" evidence="2">
    <location>
        <begin position="36"/>
        <end position="178"/>
    </location>
</feature>
<dbReference type="AlphaFoldDB" id="A0A7X0B4J8"/>
<dbReference type="InterPro" id="IPR017937">
    <property type="entry name" value="Thioredoxin_CS"/>
</dbReference>
<dbReference type="PROSITE" id="PS00194">
    <property type="entry name" value="THIOREDOXIN_1"/>
    <property type="match status" value="1"/>
</dbReference>
<dbReference type="GO" id="GO:0016209">
    <property type="term" value="F:antioxidant activity"/>
    <property type="evidence" value="ECO:0007669"/>
    <property type="project" value="InterPro"/>
</dbReference>
<dbReference type="RefSeq" id="WP_343067014.1">
    <property type="nucleotide sequence ID" value="NZ_JACIIZ010000015.1"/>
</dbReference>
<evidence type="ECO:0000256" key="1">
    <source>
        <dbReference type="ARBA" id="ARBA00023284"/>
    </source>
</evidence>
<organism evidence="3 4">
    <name type="scientific">Nitrospirillum iridis</name>
    <dbReference type="NCBI Taxonomy" id="765888"/>
    <lineage>
        <taxon>Bacteria</taxon>
        <taxon>Pseudomonadati</taxon>
        <taxon>Pseudomonadota</taxon>
        <taxon>Alphaproteobacteria</taxon>
        <taxon>Rhodospirillales</taxon>
        <taxon>Azospirillaceae</taxon>
        <taxon>Nitrospirillum</taxon>
    </lineage>
</organism>
<dbReference type="Gene3D" id="3.40.30.10">
    <property type="entry name" value="Glutaredoxin"/>
    <property type="match status" value="1"/>
</dbReference>
<dbReference type="InterPro" id="IPR050553">
    <property type="entry name" value="Thioredoxin_ResA/DsbE_sf"/>
</dbReference>
<dbReference type="GO" id="GO:0016853">
    <property type="term" value="F:isomerase activity"/>
    <property type="evidence" value="ECO:0007669"/>
    <property type="project" value="UniProtKB-KW"/>
</dbReference>
<keyword evidence="4" id="KW-1185">Reference proteome</keyword>
<dbReference type="Proteomes" id="UP000539175">
    <property type="component" value="Unassembled WGS sequence"/>
</dbReference>
<reference evidence="3 4" key="1">
    <citation type="submission" date="2020-08" db="EMBL/GenBank/DDBJ databases">
        <title>Genomic Encyclopedia of Type Strains, Phase IV (KMG-IV): sequencing the most valuable type-strain genomes for metagenomic binning, comparative biology and taxonomic classification.</title>
        <authorList>
            <person name="Goeker M."/>
        </authorList>
    </citation>
    <scope>NUCLEOTIDE SEQUENCE [LARGE SCALE GENOMIC DNA]</scope>
    <source>
        <strain evidence="3 4">DSM 22198</strain>
    </source>
</reference>
<dbReference type="EMBL" id="JACIIZ010000015">
    <property type="protein sequence ID" value="MBB6254079.1"/>
    <property type="molecule type" value="Genomic_DNA"/>
</dbReference>
<dbReference type="PANTHER" id="PTHR42852:SF13">
    <property type="entry name" value="PROTEIN DIPZ"/>
    <property type="match status" value="1"/>
</dbReference>
<evidence type="ECO:0000313" key="3">
    <source>
        <dbReference type="EMBL" id="MBB6254079.1"/>
    </source>
</evidence>
<proteinExistence type="predicted"/>
<dbReference type="PROSITE" id="PS51352">
    <property type="entry name" value="THIOREDOXIN_2"/>
    <property type="match status" value="1"/>
</dbReference>
<protein>
    <submittedName>
        <fullName evidence="3">Thiol-disulfide isomerase/thioredoxin</fullName>
    </submittedName>
</protein>
<dbReference type="PANTHER" id="PTHR42852">
    <property type="entry name" value="THIOL:DISULFIDE INTERCHANGE PROTEIN DSBE"/>
    <property type="match status" value="1"/>
</dbReference>
<keyword evidence="1" id="KW-0676">Redox-active center</keyword>
<gene>
    <name evidence="3" type="ORF">FHS74_004662</name>
</gene>